<name>A0A1I0SFJ3_9SPHI</name>
<dbReference type="InterPro" id="IPR027417">
    <property type="entry name" value="P-loop_NTPase"/>
</dbReference>
<protein>
    <recommendedName>
        <fullName evidence="3">AAA domain-containing protein, AbiEii toxin, Type IV TA system</fullName>
    </recommendedName>
</protein>
<dbReference type="GO" id="GO:0006302">
    <property type="term" value="P:double-strand break repair"/>
    <property type="evidence" value="ECO:0007669"/>
    <property type="project" value="InterPro"/>
</dbReference>
<dbReference type="AlphaFoldDB" id="A0A1I0SFJ3"/>
<evidence type="ECO:0008006" key="3">
    <source>
        <dbReference type="Google" id="ProtNLM"/>
    </source>
</evidence>
<dbReference type="Proteomes" id="UP000198836">
    <property type="component" value="Unassembled WGS sequence"/>
</dbReference>
<gene>
    <name evidence="1" type="ORF">SAMN04488511_101167</name>
</gene>
<evidence type="ECO:0000313" key="2">
    <source>
        <dbReference type="Proteomes" id="UP000198836"/>
    </source>
</evidence>
<organism evidence="1 2">
    <name type="scientific">Pedobacter suwonensis</name>
    <dbReference type="NCBI Taxonomy" id="332999"/>
    <lineage>
        <taxon>Bacteria</taxon>
        <taxon>Pseudomonadati</taxon>
        <taxon>Bacteroidota</taxon>
        <taxon>Sphingobacteriia</taxon>
        <taxon>Sphingobacteriales</taxon>
        <taxon>Sphingobacteriaceae</taxon>
        <taxon>Pedobacter</taxon>
    </lineage>
</organism>
<accession>A0A1I0SFJ3</accession>
<dbReference type="EMBL" id="FOJM01000001">
    <property type="protein sequence ID" value="SFA38291.1"/>
    <property type="molecule type" value="Genomic_DNA"/>
</dbReference>
<dbReference type="RefSeq" id="WP_090979266.1">
    <property type="nucleotide sequence ID" value="NZ_FOJM01000001.1"/>
</dbReference>
<evidence type="ECO:0000313" key="1">
    <source>
        <dbReference type="EMBL" id="SFA38291.1"/>
    </source>
</evidence>
<keyword evidence="2" id="KW-1185">Reference proteome</keyword>
<reference evidence="2" key="1">
    <citation type="submission" date="2016-10" db="EMBL/GenBank/DDBJ databases">
        <authorList>
            <person name="Varghese N."/>
            <person name="Submissions S."/>
        </authorList>
    </citation>
    <scope>NUCLEOTIDE SEQUENCE [LARGE SCALE GENOMIC DNA]</scope>
    <source>
        <strain evidence="2">DSM 18130</strain>
    </source>
</reference>
<dbReference type="GO" id="GO:0016887">
    <property type="term" value="F:ATP hydrolysis activity"/>
    <property type="evidence" value="ECO:0007669"/>
    <property type="project" value="InterPro"/>
</dbReference>
<sequence>MTDFKLLAIRPLKGCHRRFAKNLTLGRIYSIYNGYTYYNSSNEKIRDISDEQVSSIRKVSNFPTKIYNKNSADGKPLEISVSAIAGKNGAGKSTLVELLFSCIYLHCVNLDILQPSINGLNKLSLELENEKAGFIEREKAIAAYKRSIRKSIADSDKIDVAFVDGIKGKFEALSRDEQDLKDRKQFVNEELKRNSVREKEINSFVKDLKAEIYFELNGRYYRLKLNPESLMAKDTKPDAISYVKNGDKTNQKTLTTTIDEKNLSQHFFYTIAVNYSHYALNAFHIGEWINSLFHKNDGYTAPIVINPMRTDGNFNINSEMNFARYRLLSNKLQEWKRSDVGEKVFVSDNRFISRVIFKVNRDKVATITINLRIRNGIIRGNIREVNMFTTFIAQYLDTAEEAALLTKDFALKEIIINYIVKKLDTIPKRYPWFGMGYQFGENTPFVLNEKFFQDIFEDGSHITYKLKQAVHFLKYCLNTNEERMFNVKKPQLQGEYGITFRYSLNEVFDWSNATSGLTIMTTLPPSIFDIDFELSNEKNVLSNFTALSSGEQQLIHTVQSVIYHINNLQSAHLGKGKRTKYSAINVIYDEIELYFHPEYQRRFVNRLLTEFTRFYQNGRTNITAINVLLLTHSPFILSDIPRENILLLEPASGTGRTISKVPSSQTFAANINDLLADGFFLTGTLMGEFAENEIKEAIERVRNRTATEDDGRLLENVGDAFLRYSLENFKNRQHD</sequence>
<dbReference type="SUPFAM" id="SSF52540">
    <property type="entry name" value="P-loop containing nucleoside triphosphate hydrolases"/>
    <property type="match status" value="1"/>
</dbReference>
<dbReference type="OrthoDB" id="997844at2"/>
<proteinExistence type="predicted"/>